<dbReference type="EMBL" id="AFBE01000001">
    <property type="protein sequence ID" value="EGF19908.1"/>
    <property type="molecule type" value="Genomic_DNA"/>
</dbReference>
<proteinExistence type="predicted"/>
<dbReference type="HOGENOM" id="CLU_1034136_0_0_9"/>
<comment type="caution">
    <text evidence="1">The sequence shown here is derived from an EMBL/GenBank/DDBJ whole genome shotgun (WGS) entry which is preliminary data.</text>
</comment>
<sequence length="269" mass="32137">MLLRKLLKEQAKIFSFYNISQSKREQSYQRSKNEFDIVKNSVVSKFTNEIKNQVLKNYGLLDEVDDHNEIIICEGKTDKNYIEYILDSKPYRPQIRYEKYQNNENDLNYNFIGKGTQSVLPILVYLDKVSQVHRKIFILLDGDKSGKEAKAKINSEKSKFRNFEIEVYSLDNDKEIEDMVFDESLLIETLKKTSKDFLEREQGFVDFLYRKREQGNLIDLTKKFIEYHDIDYPEGRMKSELSQNIDRDRMNKEWLLDKLNSFFYSDEVV</sequence>
<name>F2CBY9_STRSA</name>
<organism evidence="1 2">
    <name type="scientific">Streptococcus sanguinis SK408</name>
    <dbReference type="NCBI Taxonomy" id="888818"/>
    <lineage>
        <taxon>Bacteria</taxon>
        <taxon>Bacillati</taxon>
        <taxon>Bacillota</taxon>
        <taxon>Bacilli</taxon>
        <taxon>Lactobacillales</taxon>
        <taxon>Streptococcaceae</taxon>
        <taxon>Streptococcus</taxon>
    </lineage>
</organism>
<protein>
    <recommendedName>
        <fullName evidence="3">Toprim domain-containing protein</fullName>
    </recommendedName>
</protein>
<accession>F2CBY9</accession>
<dbReference type="PATRIC" id="fig|888818.3.peg.17"/>
<dbReference type="AlphaFoldDB" id="F2CBY9"/>
<gene>
    <name evidence="1" type="ORF">HMPREF9391_0017</name>
</gene>
<evidence type="ECO:0000313" key="2">
    <source>
        <dbReference type="Proteomes" id="UP000004826"/>
    </source>
</evidence>
<reference evidence="1 2" key="1">
    <citation type="submission" date="2011-02" db="EMBL/GenBank/DDBJ databases">
        <authorList>
            <person name="Muzny D."/>
            <person name="Qin X."/>
            <person name="Deng J."/>
            <person name="Jiang H."/>
            <person name="Liu Y."/>
            <person name="Qu J."/>
            <person name="Song X.-Z."/>
            <person name="Zhang L."/>
            <person name="Thornton R."/>
            <person name="Coyle M."/>
            <person name="Francisco L."/>
            <person name="Jackson L."/>
            <person name="Javaid M."/>
            <person name="Korchina V."/>
            <person name="Kovar C."/>
            <person name="Mata R."/>
            <person name="Mathew T."/>
            <person name="Ngo R."/>
            <person name="Nguyen L."/>
            <person name="Nguyen N."/>
            <person name="Okwuonu G."/>
            <person name="Ongeri F."/>
            <person name="Pham C."/>
            <person name="Simmons D."/>
            <person name="Wilczek-Boney K."/>
            <person name="Hale W."/>
            <person name="Jakkamsetti A."/>
            <person name="Pham P."/>
            <person name="Ruth R."/>
            <person name="San Lucas F."/>
            <person name="Warren J."/>
            <person name="Zhang J."/>
            <person name="Zhao Z."/>
            <person name="Zhou C."/>
            <person name="Zhu D."/>
            <person name="Lee S."/>
            <person name="Bess C."/>
            <person name="Blankenburg K."/>
            <person name="Forbes L."/>
            <person name="Fu Q."/>
            <person name="Gubbala S."/>
            <person name="Hirani K."/>
            <person name="Jayaseelan J.C."/>
            <person name="Lara F."/>
            <person name="Munidasa M."/>
            <person name="Palculict T."/>
            <person name="Patil S."/>
            <person name="Pu L.-L."/>
            <person name="Saada N."/>
            <person name="Tang L."/>
            <person name="Weissenberger G."/>
            <person name="Zhu Y."/>
            <person name="Hemphill L."/>
            <person name="Shang Y."/>
            <person name="Youmans B."/>
            <person name="Ayvaz T."/>
            <person name="Ross M."/>
            <person name="Santibanez J."/>
            <person name="Aqrawi P."/>
            <person name="Gross S."/>
            <person name="Joshi V."/>
            <person name="Fowler G."/>
            <person name="Nazareth L."/>
            <person name="Reid J."/>
            <person name="Worley K."/>
            <person name="Petrosino J."/>
            <person name="Highlander S."/>
            <person name="Gibbs R."/>
        </authorList>
    </citation>
    <scope>NUCLEOTIDE SEQUENCE [LARGE SCALE GENOMIC DNA]</scope>
    <source>
        <strain evidence="1 2">SK408</strain>
    </source>
</reference>
<evidence type="ECO:0000313" key="1">
    <source>
        <dbReference type="EMBL" id="EGF19908.1"/>
    </source>
</evidence>
<dbReference type="Proteomes" id="UP000004826">
    <property type="component" value="Unassembled WGS sequence"/>
</dbReference>
<dbReference type="Gene3D" id="3.40.1360.10">
    <property type="match status" value="1"/>
</dbReference>
<evidence type="ECO:0008006" key="3">
    <source>
        <dbReference type="Google" id="ProtNLM"/>
    </source>
</evidence>